<dbReference type="Proteomes" id="UP000179467">
    <property type="component" value="Unassembled WGS sequence"/>
</dbReference>
<evidence type="ECO:0000313" key="2">
    <source>
        <dbReference type="Proteomes" id="UP000179467"/>
    </source>
</evidence>
<comment type="caution">
    <text evidence="1">The sequence shown here is derived from an EMBL/GenBank/DDBJ whole genome shotgun (WGS) entry which is preliminary data.</text>
</comment>
<gene>
    <name evidence="1" type="ORF">BHE75_00559</name>
</gene>
<organism evidence="1 2">
    <name type="scientific">Edaphosphingomonas haloaromaticamans</name>
    <dbReference type="NCBI Taxonomy" id="653954"/>
    <lineage>
        <taxon>Bacteria</taxon>
        <taxon>Pseudomonadati</taxon>
        <taxon>Pseudomonadota</taxon>
        <taxon>Alphaproteobacteria</taxon>
        <taxon>Sphingomonadales</taxon>
        <taxon>Rhizorhabdaceae</taxon>
        <taxon>Edaphosphingomonas</taxon>
    </lineage>
</organism>
<sequence>MNARRIALDSVIMIATIAMRLSPLERDLLAASLMTLHQRFWPRDMPDNEDRPNS</sequence>
<dbReference type="EMBL" id="MIPT01000001">
    <property type="protein sequence ID" value="OHT18585.1"/>
    <property type="molecule type" value="Genomic_DNA"/>
</dbReference>
<name>A0A1S1H940_9SPHN</name>
<proteinExistence type="predicted"/>
<accession>A0A1S1H940</accession>
<dbReference type="RefSeq" id="WP_191225127.1">
    <property type="nucleotide sequence ID" value="NZ_MIPT01000001.1"/>
</dbReference>
<protein>
    <submittedName>
        <fullName evidence="1">Uncharacterized protein</fullName>
    </submittedName>
</protein>
<evidence type="ECO:0000313" key="1">
    <source>
        <dbReference type="EMBL" id="OHT18585.1"/>
    </source>
</evidence>
<reference evidence="1 2" key="1">
    <citation type="submission" date="2016-09" db="EMBL/GenBank/DDBJ databases">
        <title>Metabolic pathway, cell adaptation mechanisms and a novel monoxygenase revealed through proteogenomic-transcription analysis of a Sphingomonas haloaromaticamans strain degrading the fungicide ortho-phenylphenol.</title>
        <authorList>
            <person name="Perruchon C."/>
            <person name="Papadopoulou E.S."/>
            <person name="Rousidou C."/>
            <person name="Vasileiadis S."/>
            <person name="Tanou G."/>
            <person name="Amoutzias G."/>
            <person name="Molassiotis A."/>
            <person name="Karpouzas D.G."/>
        </authorList>
    </citation>
    <scope>NUCLEOTIDE SEQUENCE [LARGE SCALE GENOMIC DNA]</scope>
    <source>
        <strain evidence="1 2">P3</strain>
    </source>
</reference>
<keyword evidence="2" id="KW-1185">Reference proteome</keyword>
<dbReference type="AlphaFoldDB" id="A0A1S1H940"/>